<organism evidence="5 6">
    <name type="scientific">Astyanax mexicanus</name>
    <name type="common">Blind cave fish</name>
    <name type="synonym">Astyanax fasciatus mexicanus</name>
    <dbReference type="NCBI Taxonomy" id="7994"/>
    <lineage>
        <taxon>Eukaryota</taxon>
        <taxon>Metazoa</taxon>
        <taxon>Chordata</taxon>
        <taxon>Craniata</taxon>
        <taxon>Vertebrata</taxon>
        <taxon>Euteleostomi</taxon>
        <taxon>Actinopterygii</taxon>
        <taxon>Neopterygii</taxon>
        <taxon>Teleostei</taxon>
        <taxon>Ostariophysi</taxon>
        <taxon>Characiformes</taxon>
        <taxon>Characoidei</taxon>
        <taxon>Acestrorhamphidae</taxon>
        <taxon>Acestrorhamphinae</taxon>
        <taxon>Astyanax</taxon>
    </lineage>
</organism>
<dbReference type="Ensembl" id="ENSAMXT00000035430.1">
    <property type="protein sequence ID" value="ENSAMXP00000037482.1"/>
    <property type="gene ID" value="ENSAMXG00000041478.1"/>
</dbReference>
<evidence type="ECO:0000256" key="1">
    <source>
        <dbReference type="ARBA" id="ARBA00022679"/>
    </source>
</evidence>
<dbReference type="InterPro" id="IPR035983">
    <property type="entry name" value="Hect_E3_ubiquitin_ligase"/>
</dbReference>
<evidence type="ECO:0000259" key="4">
    <source>
        <dbReference type="PROSITE" id="PS50237"/>
    </source>
</evidence>
<reference evidence="6" key="1">
    <citation type="submission" date="2013-03" db="EMBL/GenBank/DDBJ databases">
        <authorList>
            <person name="Jeffery W."/>
            <person name="Warren W."/>
            <person name="Wilson R.K."/>
        </authorList>
    </citation>
    <scope>NUCLEOTIDE SEQUENCE</scope>
    <source>
        <strain evidence="6">female</strain>
    </source>
</reference>
<comment type="caution">
    <text evidence="3">Lacks conserved residue(s) required for the propagation of feature annotation.</text>
</comment>
<evidence type="ECO:0000256" key="2">
    <source>
        <dbReference type="ARBA" id="ARBA00022786"/>
    </source>
</evidence>
<name>A0A3B1J5C8_ASTMX</name>
<keyword evidence="2 3" id="KW-0833">Ubl conjugation pathway</keyword>
<keyword evidence="6" id="KW-1185">Reference proteome</keyword>
<dbReference type="PROSITE" id="PS50237">
    <property type="entry name" value="HECT"/>
    <property type="match status" value="1"/>
</dbReference>
<dbReference type="InParanoid" id="A0A3B1J5C8"/>
<dbReference type="Bgee" id="ENSAMXG00000041478">
    <property type="expression patterns" value="Expressed in embryo"/>
</dbReference>
<dbReference type="InterPro" id="IPR000569">
    <property type="entry name" value="HECT_dom"/>
</dbReference>
<dbReference type="Gene3D" id="3.90.1750.10">
    <property type="entry name" value="Hect, E3 ligase catalytic domains"/>
    <property type="match status" value="1"/>
</dbReference>
<reference evidence="5" key="3">
    <citation type="submission" date="2025-08" db="UniProtKB">
        <authorList>
            <consortium name="Ensembl"/>
        </authorList>
    </citation>
    <scope>IDENTIFICATION</scope>
</reference>
<reference evidence="6" key="2">
    <citation type="journal article" date="2014" name="Nat. Commun.">
        <title>The cavefish genome reveals candidate genes for eye loss.</title>
        <authorList>
            <person name="McGaugh S.E."/>
            <person name="Gross J.B."/>
            <person name="Aken B."/>
            <person name="Blin M."/>
            <person name="Borowsky R."/>
            <person name="Chalopin D."/>
            <person name="Hinaux H."/>
            <person name="Jeffery W.R."/>
            <person name="Keene A."/>
            <person name="Ma L."/>
            <person name="Minx P."/>
            <person name="Murphy D."/>
            <person name="O'Quin K.E."/>
            <person name="Retaux S."/>
            <person name="Rohner N."/>
            <person name="Searle S.M."/>
            <person name="Stahl B.A."/>
            <person name="Tabin C."/>
            <person name="Volff J.N."/>
            <person name="Yoshizawa M."/>
            <person name="Warren W.C."/>
        </authorList>
    </citation>
    <scope>NUCLEOTIDE SEQUENCE [LARGE SCALE GENOMIC DNA]</scope>
    <source>
        <strain evidence="6">female</strain>
    </source>
</reference>
<dbReference type="GeneTree" id="ENSGT00460000041731"/>
<evidence type="ECO:0000256" key="3">
    <source>
        <dbReference type="PROSITE-ProRule" id="PRU00104"/>
    </source>
</evidence>
<keyword evidence="1" id="KW-0808">Transferase</keyword>
<reference evidence="5" key="4">
    <citation type="submission" date="2025-09" db="UniProtKB">
        <authorList>
            <consortium name="Ensembl"/>
        </authorList>
    </citation>
    <scope>IDENTIFICATION</scope>
</reference>
<accession>A0A3B1J5C8</accession>
<feature type="domain" description="HECT" evidence="4">
    <location>
        <begin position="185"/>
        <end position="218"/>
    </location>
</feature>
<evidence type="ECO:0000313" key="6">
    <source>
        <dbReference type="Proteomes" id="UP000018467"/>
    </source>
</evidence>
<protein>
    <recommendedName>
        <fullName evidence="4">HECT domain-containing protein</fullName>
    </recommendedName>
</protein>
<dbReference type="Proteomes" id="UP000018467">
    <property type="component" value="Unassembled WGS sequence"/>
</dbReference>
<sequence>LTPTSSEEFEFAQAGLGKRHLTMLKDMNHDEIFELLQIEYPKMKGLTGGWLLYKATGGQGRRRLIMIPPDSNGYTGSLIRSVTGAGKSILYIVPLQHEFDLTPLPPDAIEFQRMPKAQCQTCKVSFPLQILALHVQESGFKKVFLYSVDDILDTISRRVDHEKQFHIQISRTNILERGLLQWQRQKKNLPTAALKVTFFGEAGVDTGALRKEFLTEMVAGIEDRFFEGTQNKKSPRYSLTDFDNGMYRTVGEILAVSLAQGGPAPTFFSPWSYYYLCNGQINPTTLNSDAVADVHLRGAVILHAVLRLQPMLEQLREGLQLYDLLSLLRQYPDICQPLLVPGEDFVMASICPQLSDKGSTRHQIELELINFLQDFLYEAEEGPHSITPARFLQWVTGQGHIPLLPSEKKDFAVTVKFNHDCNADFGIHNICYPVVSACAKRIVLPVRHIKSYDQFKSILLEAFYLGQEFNIV</sequence>
<dbReference type="AlphaFoldDB" id="A0A3B1J5C8"/>
<dbReference type="SUPFAM" id="SSF56204">
    <property type="entry name" value="Hect, E3 ligase catalytic domain"/>
    <property type="match status" value="1"/>
</dbReference>
<dbReference type="STRING" id="7994.ENSAMXP00000037482"/>
<proteinExistence type="predicted"/>
<dbReference type="GO" id="GO:0004842">
    <property type="term" value="F:ubiquitin-protein transferase activity"/>
    <property type="evidence" value="ECO:0007669"/>
    <property type="project" value="InterPro"/>
</dbReference>
<evidence type="ECO:0000313" key="5">
    <source>
        <dbReference type="Ensembl" id="ENSAMXP00000037482.1"/>
    </source>
</evidence>